<dbReference type="GO" id="GO:0043130">
    <property type="term" value="F:ubiquitin binding"/>
    <property type="evidence" value="ECO:0007669"/>
    <property type="project" value="TreeGrafter"/>
</dbReference>
<reference evidence="3" key="1">
    <citation type="submission" date="2022-12" db="EMBL/GenBank/DDBJ databases">
        <authorList>
            <person name="Brejova B."/>
        </authorList>
    </citation>
    <scope>NUCLEOTIDE SEQUENCE</scope>
</reference>
<proteinExistence type="predicted"/>
<dbReference type="AlphaFoldDB" id="A0A9W4TYU8"/>
<gene>
    <name evidence="3" type="ORF">CANVERA_P4003</name>
</gene>
<sequence>MAITLPNWLTSYFQRSTTNTYQPINNQQDIENNNLPGSYPSETDNQQLQHENFQKLHNILSKLTHYFNYIVIQPIIILLIIIFRLFSKLFNVLYFKDSTSDDPISKVNKFILNLEDNLTTKVELPPFYQGSYTQALYMATQRGKFLFVFLNNYQNENSTNYHSIITNKTFLDLFKEYSSDILIWGGDLTNPESYQLANSLNVSKFPFLGLLCLTRQTQMTPEGPKKTPSKISLIGKIQGSIKANNDEEIRSIIENKFIKKINKYSEELKLIKFELQNKYMSKIIQKQQEINYENSLMKDKIKKQKQEYEKLYKEYLIYNIPKYEKYNQQSDDCAKIAIKLKNGNRITCYIPSNMKIIDIFIYLDLLNKGYFNNKLTSNLTQREANEKFKDLDLRFDFNLISPLPPKISLIEIKDTLIKDCNLIYPNGLLIVE</sequence>
<keyword evidence="1" id="KW-0812">Transmembrane</keyword>
<feature type="transmembrane region" description="Helical" evidence="1">
    <location>
        <begin position="66"/>
        <end position="86"/>
    </location>
</feature>
<name>A0A9W4TYU8_9ASCO</name>
<dbReference type="PANTHER" id="PTHR23322">
    <property type="entry name" value="FAS-ASSOCIATED PROTEIN"/>
    <property type="match status" value="1"/>
</dbReference>
<dbReference type="PANTHER" id="PTHR23322:SF1">
    <property type="entry name" value="FAS-ASSOCIATED FACTOR 2"/>
    <property type="match status" value="1"/>
</dbReference>
<keyword evidence="1" id="KW-1133">Transmembrane helix</keyword>
<dbReference type="Proteomes" id="UP001152885">
    <property type="component" value="Unassembled WGS sequence"/>
</dbReference>
<protein>
    <recommendedName>
        <fullName evidence="2">UAS domain-containing protein</fullName>
    </recommendedName>
</protein>
<evidence type="ECO:0000259" key="2">
    <source>
        <dbReference type="SMART" id="SM00594"/>
    </source>
</evidence>
<dbReference type="GO" id="GO:0005783">
    <property type="term" value="C:endoplasmic reticulum"/>
    <property type="evidence" value="ECO:0007669"/>
    <property type="project" value="TreeGrafter"/>
</dbReference>
<dbReference type="InterPro" id="IPR050730">
    <property type="entry name" value="UBX_domain-protein"/>
</dbReference>
<dbReference type="Gene3D" id="3.40.30.10">
    <property type="entry name" value="Glutaredoxin"/>
    <property type="match status" value="1"/>
</dbReference>
<evidence type="ECO:0000313" key="4">
    <source>
        <dbReference type="Proteomes" id="UP001152885"/>
    </source>
</evidence>
<organism evidence="3 4">
    <name type="scientific">Candida verbasci</name>
    <dbReference type="NCBI Taxonomy" id="1227364"/>
    <lineage>
        <taxon>Eukaryota</taxon>
        <taxon>Fungi</taxon>
        <taxon>Dikarya</taxon>
        <taxon>Ascomycota</taxon>
        <taxon>Saccharomycotina</taxon>
        <taxon>Pichiomycetes</taxon>
        <taxon>Debaryomycetaceae</taxon>
        <taxon>Candida/Lodderomyces clade</taxon>
        <taxon>Candida</taxon>
    </lineage>
</organism>
<dbReference type="InterPro" id="IPR006577">
    <property type="entry name" value="UAS"/>
</dbReference>
<keyword evidence="4" id="KW-1185">Reference proteome</keyword>
<dbReference type="OrthoDB" id="1026733at2759"/>
<comment type="caution">
    <text evidence="3">The sequence shown here is derived from an EMBL/GenBank/DDBJ whole genome shotgun (WGS) entry which is preliminary data.</text>
</comment>
<feature type="domain" description="UAS" evidence="2">
    <location>
        <begin position="113"/>
        <end position="254"/>
    </location>
</feature>
<dbReference type="SUPFAM" id="SSF52833">
    <property type="entry name" value="Thioredoxin-like"/>
    <property type="match status" value="1"/>
</dbReference>
<dbReference type="InterPro" id="IPR036249">
    <property type="entry name" value="Thioredoxin-like_sf"/>
</dbReference>
<evidence type="ECO:0000313" key="3">
    <source>
        <dbReference type="EMBL" id="CAI5759490.1"/>
    </source>
</evidence>
<dbReference type="SMART" id="SM00594">
    <property type="entry name" value="UAS"/>
    <property type="match status" value="1"/>
</dbReference>
<accession>A0A9W4TYU8</accession>
<dbReference type="GO" id="GO:0036503">
    <property type="term" value="P:ERAD pathway"/>
    <property type="evidence" value="ECO:0007669"/>
    <property type="project" value="TreeGrafter"/>
</dbReference>
<keyword evidence="1" id="KW-0472">Membrane</keyword>
<evidence type="ECO:0000256" key="1">
    <source>
        <dbReference type="SAM" id="Phobius"/>
    </source>
</evidence>
<dbReference type="EMBL" id="CANTUO010000004">
    <property type="protein sequence ID" value="CAI5759490.1"/>
    <property type="molecule type" value="Genomic_DNA"/>
</dbReference>